<evidence type="ECO:0000259" key="5">
    <source>
        <dbReference type="PROSITE" id="PS50110"/>
    </source>
</evidence>
<accession>A0ABV6YE45</accession>
<dbReference type="InterPro" id="IPR000792">
    <property type="entry name" value="Tscrpt_reg_LuxR_C"/>
</dbReference>
<dbReference type="PROSITE" id="PS50043">
    <property type="entry name" value="HTH_LUXR_2"/>
    <property type="match status" value="1"/>
</dbReference>
<evidence type="ECO:0000256" key="3">
    <source>
        <dbReference type="PROSITE-ProRule" id="PRU00169"/>
    </source>
</evidence>
<proteinExistence type="predicted"/>
<comment type="caution">
    <text evidence="6">The sequence shown here is derived from an EMBL/GenBank/DDBJ whole genome shotgun (WGS) entry which is preliminary data.</text>
</comment>
<evidence type="ECO:0000256" key="1">
    <source>
        <dbReference type="ARBA" id="ARBA00022553"/>
    </source>
</evidence>
<dbReference type="CDD" id="cd17535">
    <property type="entry name" value="REC_NarL-like"/>
    <property type="match status" value="1"/>
</dbReference>
<keyword evidence="1 3" id="KW-0597">Phosphoprotein</keyword>
<dbReference type="SMART" id="SM00448">
    <property type="entry name" value="REC"/>
    <property type="match status" value="1"/>
</dbReference>
<dbReference type="EMBL" id="JBHOMY010000101">
    <property type="protein sequence ID" value="MFC1459395.1"/>
    <property type="molecule type" value="Genomic_DNA"/>
</dbReference>
<sequence>MNSISLAVVDSHPITIEGLAQLFAAQDTCHIVAKGSTSQDALAIAEQIKPALMVLDLAAPGCSLGTISEIASKYPDIKIIAFTAASGIDYAVSALEAGARGYVPKSCGLDEIFSAAKAVAAGDIYISQNFASGVITALKNASVRKIAMQALKLSNREDQIIQLLLVGKTNKEIASRLGITEKTVKHYMTVLMQKLSARNRVEVVIAAQKLKHGSLGLQIKTSSQPISLN</sequence>
<reference evidence="6 7" key="1">
    <citation type="submission" date="2024-09" db="EMBL/GenBank/DDBJ databases">
        <title>Nodulacao em especies de Leguminosae Basais da Amazonia e Caracterizacao dos Rizobios e Bacterias Associadas aos Nodulos.</title>
        <authorList>
            <person name="Jambeiro I.C.A."/>
            <person name="Lopes I.S."/>
            <person name="Aguiar E.R.G.R."/>
            <person name="Santos A.F.J."/>
            <person name="Dos Santos J.M.F."/>
            <person name="Gross E."/>
        </authorList>
    </citation>
    <scope>NUCLEOTIDE SEQUENCE [LARGE SCALE GENOMIC DNA]</scope>
    <source>
        <strain evidence="6 7">BRUESC1165</strain>
    </source>
</reference>
<dbReference type="PRINTS" id="PR00038">
    <property type="entry name" value="HTHLUXR"/>
</dbReference>
<evidence type="ECO:0000313" key="7">
    <source>
        <dbReference type="Proteomes" id="UP001593940"/>
    </source>
</evidence>
<dbReference type="CDD" id="cd06170">
    <property type="entry name" value="LuxR_C_like"/>
    <property type="match status" value="1"/>
</dbReference>
<name>A0ABV6YE45_9HYPH</name>
<organism evidence="6 7">
    <name type="scientific">Microvirga arabica</name>
    <dbReference type="NCBI Taxonomy" id="1128671"/>
    <lineage>
        <taxon>Bacteria</taxon>
        <taxon>Pseudomonadati</taxon>
        <taxon>Pseudomonadota</taxon>
        <taxon>Alphaproteobacteria</taxon>
        <taxon>Hyphomicrobiales</taxon>
        <taxon>Methylobacteriaceae</taxon>
        <taxon>Microvirga</taxon>
    </lineage>
</organism>
<evidence type="ECO:0000256" key="2">
    <source>
        <dbReference type="ARBA" id="ARBA00023125"/>
    </source>
</evidence>
<dbReference type="SUPFAM" id="SSF52172">
    <property type="entry name" value="CheY-like"/>
    <property type="match status" value="1"/>
</dbReference>
<dbReference type="InterPro" id="IPR011006">
    <property type="entry name" value="CheY-like_superfamily"/>
</dbReference>
<keyword evidence="2" id="KW-0238">DNA-binding</keyword>
<dbReference type="InterPro" id="IPR058245">
    <property type="entry name" value="NreC/VraR/RcsB-like_REC"/>
</dbReference>
<dbReference type="InterPro" id="IPR016032">
    <property type="entry name" value="Sig_transdc_resp-reg_C-effctor"/>
</dbReference>
<dbReference type="SMART" id="SM00421">
    <property type="entry name" value="HTH_LUXR"/>
    <property type="match status" value="1"/>
</dbReference>
<feature type="modified residue" description="4-aspartylphosphate" evidence="3">
    <location>
        <position position="56"/>
    </location>
</feature>
<gene>
    <name evidence="6" type="ORF">ACETIH_22380</name>
</gene>
<dbReference type="SUPFAM" id="SSF46894">
    <property type="entry name" value="C-terminal effector domain of the bipartite response regulators"/>
    <property type="match status" value="1"/>
</dbReference>
<protein>
    <submittedName>
        <fullName evidence="6">LuxR C-terminal-related transcriptional regulator</fullName>
    </submittedName>
</protein>
<dbReference type="RefSeq" id="WP_377031062.1">
    <property type="nucleotide sequence ID" value="NZ_JBHOMY010000101.1"/>
</dbReference>
<dbReference type="PANTHER" id="PTHR43214:SF43">
    <property type="entry name" value="TWO-COMPONENT RESPONSE REGULATOR"/>
    <property type="match status" value="1"/>
</dbReference>
<dbReference type="Pfam" id="PF00072">
    <property type="entry name" value="Response_reg"/>
    <property type="match status" value="1"/>
</dbReference>
<keyword evidence="7" id="KW-1185">Reference proteome</keyword>
<evidence type="ECO:0000313" key="6">
    <source>
        <dbReference type="EMBL" id="MFC1459395.1"/>
    </source>
</evidence>
<dbReference type="Proteomes" id="UP001593940">
    <property type="component" value="Unassembled WGS sequence"/>
</dbReference>
<dbReference type="PROSITE" id="PS50110">
    <property type="entry name" value="RESPONSE_REGULATORY"/>
    <property type="match status" value="1"/>
</dbReference>
<feature type="domain" description="Response regulatory" evidence="5">
    <location>
        <begin position="5"/>
        <end position="120"/>
    </location>
</feature>
<dbReference type="InterPro" id="IPR039420">
    <property type="entry name" value="WalR-like"/>
</dbReference>
<dbReference type="PANTHER" id="PTHR43214">
    <property type="entry name" value="TWO-COMPONENT RESPONSE REGULATOR"/>
    <property type="match status" value="1"/>
</dbReference>
<dbReference type="Gene3D" id="3.40.50.2300">
    <property type="match status" value="1"/>
</dbReference>
<feature type="domain" description="HTH luxR-type" evidence="4">
    <location>
        <begin position="146"/>
        <end position="211"/>
    </location>
</feature>
<dbReference type="InterPro" id="IPR001789">
    <property type="entry name" value="Sig_transdc_resp-reg_receiver"/>
</dbReference>
<evidence type="ECO:0000259" key="4">
    <source>
        <dbReference type="PROSITE" id="PS50043"/>
    </source>
</evidence>
<dbReference type="Pfam" id="PF00196">
    <property type="entry name" value="GerE"/>
    <property type="match status" value="1"/>
</dbReference>